<gene>
    <name evidence="2" type="ORF">JCGZ_20763</name>
</gene>
<evidence type="ECO:0008006" key="4">
    <source>
        <dbReference type="Google" id="ProtNLM"/>
    </source>
</evidence>
<dbReference type="SUPFAM" id="SSF48264">
    <property type="entry name" value="Cytochrome P450"/>
    <property type="match status" value="1"/>
</dbReference>
<dbReference type="GO" id="GO:0004497">
    <property type="term" value="F:monooxygenase activity"/>
    <property type="evidence" value="ECO:0007669"/>
    <property type="project" value="InterPro"/>
</dbReference>
<dbReference type="FunFam" id="1.10.630.10:FF:000207">
    <property type="entry name" value="Putative cytochrome P450 superfamily protein"/>
    <property type="match status" value="1"/>
</dbReference>
<dbReference type="InterPro" id="IPR001128">
    <property type="entry name" value="Cyt_P450"/>
</dbReference>
<keyword evidence="1" id="KW-0479">Metal-binding</keyword>
<evidence type="ECO:0000313" key="3">
    <source>
        <dbReference type="Proteomes" id="UP000027138"/>
    </source>
</evidence>
<dbReference type="InterPro" id="IPR036396">
    <property type="entry name" value="Cyt_P450_sf"/>
</dbReference>
<evidence type="ECO:0000256" key="1">
    <source>
        <dbReference type="PIRSR" id="PIRSR602401-1"/>
    </source>
</evidence>
<sequence length="241" mass="27319">MRKKDFLQILLDFNKNGDSETSITTDQLKAVLLDIMVGGTDTSSTMLEWAMAEIMLHQEVMKKVYQELDEVVGINNTVEDSHLHKLKYLDAVLKETLRLHPALPLLLPHVSSQSTTLGGYTIPKGTAVFVNVYAIHRDPLFWDNPLEFIPERFLISESSKFDYSGNNFQYLPLGSGRRVCAGIPLAERMVMYVLASFLHSFEWKLPQGTELELSDKFGIVVKKMKSLILVPKPRLSNADLY</sequence>
<accession>A0A067JNY4</accession>
<proteinExistence type="predicted"/>
<keyword evidence="3" id="KW-1185">Reference proteome</keyword>
<dbReference type="PANTHER" id="PTHR47951">
    <property type="entry name" value="OS08G0547900 PROTEIN"/>
    <property type="match status" value="1"/>
</dbReference>
<dbReference type="Pfam" id="PF00067">
    <property type="entry name" value="p450"/>
    <property type="match status" value="1"/>
</dbReference>
<dbReference type="OrthoDB" id="6764281at2759"/>
<keyword evidence="1" id="KW-0408">Iron</keyword>
<dbReference type="GO" id="GO:0020037">
    <property type="term" value="F:heme binding"/>
    <property type="evidence" value="ECO:0007669"/>
    <property type="project" value="InterPro"/>
</dbReference>
<dbReference type="STRING" id="180498.A0A067JNY4"/>
<dbReference type="PRINTS" id="PR00463">
    <property type="entry name" value="EP450I"/>
</dbReference>
<reference evidence="2 3" key="1">
    <citation type="journal article" date="2014" name="PLoS ONE">
        <title>Global Analysis of Gene Expression Profiles in Physic Nut (Jatropha curcas L.) Seedlings Exposed to Salt Stress.</title>
        <authorList>
            <person name="Zhang L."/>
            <person name="Zhang C."/>
            <person name="Wu P."/>
            <person name="Chen Y."/>
            <person name="Li M."/>
            <person name="Jiang H."/>
            <person name="Wu G."/>
        </authorList>
    </citation>
    <scope>NUCLEOTIDE SEQUENCE [LARGE SCALE GENOMIC DNA]</scope>
    <source>
        <strain evidence="3">cv. GZQX0401</strain>
        <tissue evidence="2">Young leaves</tissue>
    </source>
</reference>
<dbReference type="PRINTS" id="PR00385">
    <property type="entry name" value="P450"/>
</dbReference>
<dbReference type="PANTHER" id="PTHR47951:SF7">
    <property type="entry name" value="FLAVONOID 3',5'-HYDROXYLASE-LIKE ISOFORM X1"/>
    <property type="match status" value="1"/>
</dbReference>
<comment type="cofactor">
    <cofactor evidence="1">
        <name>heme</name>
        <dbReference type="ChEBI" id="CHEBI:30413"/>
    </cofactor>
</comment>
<dbReference type="Gene3D" id="1.10.630.10">
    <property type="entry name" value="Cytochrome P450"/>
    <property type="match status" value="1"/>
</dbReference>
<dbReference type="Proteomes" id="UP000027138">
    <property type="component" value="Unassembled WGS sequence"/>
</dbReference>
<organism evidence="2 3">
    <name type="scientific">Jatropha curcas</name>
    <name type="common">Barbados nut</name>
    <dbReference type="NCBI Taxonomy" id="180498"/>
    <lineage>
        <taxon>Eukaryota</taxon>
        <taxon>Viridiplantae</taxon>
        <taxon>Streptophyta</taxon>
        <taxon>Embryophyta</taxon>
        <taxon>Tracheophyta</taxon>
        <taxon>Spermatophyta</taxon>
        <taxon>Magnoliopsida</taxon>
        <taxon>eudicotyledons</taxon>
        <taxon>Gunneridae</taxon>
        <taxon>Pentapetalae</taxon>
        <taxon>rosids</taxon>
        <taxon>fabids</taxon>
        <taxon>Malpighiales</taxon>
        <taxon>Euphorbiaceae</taxon>
        <taxon>Crotonoideae</taxon>
        <taxon>Jatropheae</taxon>
        <taxon>Jatropha</taxon>
    </lineage>
</organism>
<dbReference type="EMBL" id="KK914993">
    <property type="protein sequence ID" value="KDP25607.1"/>
    <property type="molecule type" value="Genomic_DNA"/>
</dbReference>
<feature type="binding site" description="axial binding residue" evidence="1">
    <location>
        <position position="180"/>
    </location>
    <ligand>
        <name>heme</name>
        <dbReference type="ChEBI" id="CHEBI:30413"/>
    </ligand>
    <ligandPart>
        <name>Fe</name>
        <dbReference type="ChEBI" id="CHEBI:18248"/>
    </ligandPart>
</feature>
<dbReference type="InterPro" id="IPR002401">
    <property type="entry name" value="Cyt_P450_E_grp-I"/>
</dbReference>
<dbReference type="GO" id="GO:0016705">
    <property type="term" value="F:oxidoreductase activity, acting on paired donors, with incorporation or reduction of molecular oxygen"/>
    <property type="evidence" value="ECO:0007669"/>
    <property type="project" value="InterPro"/>
</dbReference>
<dbReference type="AlphaFoldDB" id="A0A067JNY4"/>
<protein>
    <recommendedName>
        <fullName evidence="4">Cytochrome P450</fullName>
    </recommendedName>
</protein>
<evidence type="ECO:0000313" key="2">
    <source>
        <dbReference type="EMBL" id="KDP25607.1"/>
    </source>
</evidence>
<name>A0A067JNY4_JATCU</name>
<keyword evidence="1" id="KW-0349">Heme</keyword>
<dbReference type="GO" id="GO:0005506">
    <property type="term" value="F:iron ion binding"/>
    <property type="evidence" value="ECO:0007669"/>
    <property type="project" value="InterPro"/>
</dbReference>